<evidence type="ECO:0000313" key="1">
    <source>
        <dbReference type="EMBL" id="JAH34945.1"/>
    </source>
</evidence>
<protein>
    <submittedName>
        <fullName evidence="1">Uncharacterized protein</fullName>
    </submittedName>
</protein>
<reference evidence="1" key="1">
    <citation type="submission" date="2014-11" db="EMBL/GenBank/DDBJ databases">
        <authorList>
            <person name="Amaro Gonzalez C."/>
        </authorList>
    </citation>
    <scope>NUCLEOTIDE SEQUENCE</scope>
</reference>
<dbReference type="EMBL" id="GBXM01073632">
    <property type="protein sequence ID" value="JAH34945.1"/>
    <property type="molecule type" value="Transcribed_RNA"/>
</dbReference>
<dbReference type="AlphaFoldDB" id="A0A0E9S2Q9"/>
<sequence>MSLSSFCSSWLSCRRCRLLYKAAGFQVLERAQALRYVRHSGVDLRHLLTLFATPARESQ</sequence>
<accession>A0A0E9S2Q9</accession>
<reference evidence="1" key="2">
    <citation type="journal article" date="2015" name="Fish Shellfish Immunol.">
        <title>Early steps in the European eel (Anguilla anguilla)-Vibrio vulnificus interaction in the gills: Role of the RtxA13 toxin.</title>
        <authorList>
            <person name="Callol A."/>
            <person name="Pajuelo D."/>
            <person name="Ebbesson L."/>
            <person name="Teles M."/>
            <person name="MacKenzie S."/>
            <person name="Amaro C."/>
        </authorList>
    </citation>
    <scope>NUCLEOTIDE SEQUENCE</scope>
</reference>
<proteinExistence type="predicted"/>
<name>A0A0E9S2Q9_ANGAN</name>
<organism evidence="1">
    <name type="scientific">Anguilla anguilla</name>
    <name type="common">European freshwater eel</name>
    <name type="synonym">Muraena anguilla</name>
    <dbReference type="NCBI Taxonomy" id="7936"/>
    <lineage>
        <taxon>Eukaryota</taxon>
        <taxon>Metazoa</taxon>
        <taxon>Chordata</taxon>
        <taxon>Craniata</taxon>
        <taxon>Vertebrata</taxon>
        <taxon>Euteleostomi</taxon>
        <taxon>Actinopterygii</taxon>
        <taxon>Neopterygii</taxon>
        <taxon>Teleostei</taxon>
        <taxon>Anguilliformes</taxon>
        <taxon>Anguillidae</taxon>
        <taxon>Anguilla</taxon>
    </lineage>
</organism>